<dbReference type="OrthoDB" id="9774495at2"/>
<dbReference type="RefSeq" id="WP_072725795.1">
    <property type="nucleotide sequence ID" value="NZ_FQXH01000022.1"/>
</dbReference>
<dbReference type="SUPFAM" id="SSF53383">
    <property type="entry name" value="PLP-dependent transferases"/>
    <property type="match status" value="1"/>
</dbReference>
<comment type="cofactor">
    <cofactor evidence="1">
        <name>pyridoxal 5'-phosphate</name>
        <dbReference type="ChEBI" id="CHEBI:597326"/>
    </cofactor>
</comment>
<dbReference type="Gene3D" id="3.90.1150.10">
    <property type="entry name" value="Aspartate Aminotransferase, domain 1"/>
    <property type="match status" value="1"/>
</dbReference>
<proteinExistence type="inferred from homology"/>
<dbReference type="InterPro" id="IPR015422">
    <property type="entry name" value="PyrdxlP-dep_Trfase_small"/>
</dbReference>
<dbReference type="EMBL" id="FQXH01000022">
    <property type="protein sequence ID" value="SHH40535.1"/>
    <property type="molecule type" value="Genomic_DNA"/>
</dbReference>
<dbReference type="PANTHER" id="PTHR48097:SF5">
    <property type="entry name" value="LOW SPECIFICITY L-THREONINE ALDOLASE"/>
    <property type="match status" value="1"/>
</dbReference>
<evidence type="ECO:0000256" key="3">
    <source>
        <dbReference type="ARBA" id="ARBA00022898"/>
    </source>
</evidence>
<dbReference type="Gene3D" id="3.40.640.10">
    <property type="entry name" value="Type I PLP-dependent aspartate aminotransferase-like (Major domain)"/>
    <property type="match status" value="1"/>
</dbReference>
<dbReference type="GO" id="GO:0016829">
    <property type="term" value="F:lyase activity"/>
    <property type="evidence" value="ECO:0007669"/>
    <property type="project" value="InterPro"/>
</dbReference>
<dbReference type="STRING" id="1123350.SAMN02744040_01859"/>
<gene>
    <name evidence="5" type="ORF">SAMN02744040_01859</name>
</gene>
<organism evidence="5 6">
    <name type="scientific">Tepidibacter thalassicus DSM 15285</name>
    <dbReference type="NCBI Taxonomy" id="1123350"/>
    <lineage>
        <taxon>Bacteria</taxon>
        <taxon>Bacillati</taxon>
        <taxon>Bacillota</taxon>
        <taxon>Clostridia</taxon>
        <taxon>Peptostreptococcales</taxon>
        <taxon>Peptostreptococcaceae</taxon>
        <taxon>Tepidibacter</taxon>
    </lineage>
</organism>
<reference evidence="6" key="1">
    <citation type="submission" date="2016-11" db="EMBL/GenBank/DDBJ databases">
        <authorList>
            <person name="Varghese N."/>
            <person name="Submissions S."/>
        </authorList>
    </citation>
    <scope>NUCLEOTIDE SEQUENCE [LARGE SCALE GENOMIC DNA]</scope>
    <source>
        <strain evidence="6">DSM 15285</strain>
    </source>
</reference>
<evidence type="ECO:0000256" key="2">
    <source>
        <dbReference type="ARBA" id="ARBA00006966"/>
    </source>
</evidence>
<dbReference type="PANTHER" id="PTHR48097">
    <property type="entry name" value="L-THREONINE ALDOLASE-RELATED"/>
    <property type="match status" value="1"/>
</dbReference>
<evidence type="ECO:0000313" key="6">
    <source>
        <dbReference type="Proteomes" id="UP000242520"/>
    </source>
</evidence>
<protein>
    <submittedName>
        <fullName evidence="5">L-threonine aldolase</fullName>
    </submittedName>
</protein>
<dbReference type="Pfam" id="PF01212">
    <property type="entry name" value="Beta_elim_lyase"/>
    <property type="match status" value="1"/>
</dbReference>
<evidence type="ECO:0000313" key="5">
    <source>
        <dbReference type="EMBL" id="SHH40535.1"/>
    </source>
</evidence>
<comment type="similarity">
    <text evidence="2">Belongs to the threonine aldolase family.</text>
</comment>
<keyword evidence="3" id="KW-0663">Pyridoxal phosphate</keyword>
<dbReference type="InterPro" id="IPR015421">
    <property type="entry name" value="PyrdxlP-dep_Trfase_major"/>
</dbReference>
<evidence type="ECO:0000259" key="4">
    <source>
        <dbReference type="Pfam" id="PF01212"/>
    </source>
</evidence>
<sequence>MKTLASDNYSGVHPKILQAIIDCNKKHAFPYGDDYYTKKAVEKFKEIFGEKIDVYFVSNGTAANVISLSSVLRSFESVICTDIAHITVDECGALERFTGSKILQLPHKDGKICIDDIKKTLNNRGVDRHTQPKIISISQVTEIGTVYTIDEIKNLVEFAHKNDLLVHIDGARISNAAVALDVSFKEMITDTGVDLLSFGGTKNGMMYGEAIISFNPKLSENLKYLRKQGMNVISKMRYISAQFLAFFENELWKENAKNSNAMAKLLATELQTIPDIKLLSPIESNIIFARIPEKWIKPLQSKYYFYKSEDESNLVRWVTSYDTTKEEILDFVNQIKQLRTK</sequence>
<evidence type="ECO:0000256" key="1">
    <source>
        <dbReference type="ARBA" id="ARBA00001933"/>
    </source>
</evidence>
<dbReference type="InterPro" id="IPR015424">
    <property type="entry name" value="PyrdxlP-dep_Trfase"/>
</dbReference>
<name>A0A1M5SPY1_9FIRM</name>
<dbReference type="GO" id="GO:0006520">
    <property type="term" value="P:amino acid metabolic process"/>
    <property type="evidence" value="ECO:0007669"/>
    <property type="project" value="InterPro"/>
</dbReference>
<accession>A0A1M5SPY1</accession>
<dbReference type="InterPro" id="IPR001597">
    <property type="entry name" value="ArAA_b-elim_lyase/Thr_aldolase"/>
</dbReference>
<keyword evidence="6" id="KW-1185">Reference proteome</keyword>
<dbReference type="Proteomes" id="UP000242520">
    <property type="component" value="Unassembled WGS sequence"/>
</dbReference>
<dbReference type="AlphaFoldDB" id="A0A1M5SPY1"/>
<feature type="domain" description="Aromatic amino acid beta-eliminating lyase/threonine aldolase" evidence="4">
    <location>
        <begin position="4"/>
        <end position="277"/>
    </location>
</feature>